<dbReference type="SUPFAM" id="SSF51679">
    <property type="entry name" value="Bacterial luciferase-like"/>
    <property type="match status" value="1"/>
</dbReference>
<name>A0A6J6QVA3_9ZZZZ</name>
<dbReference type="EMBL" id="CAFBPQ010000001">
    <property type="protein sequence ID" value="CAB5012037.1"/>
    <property type="molecule type" value="Genomic_DNA"/>
</dbReference>
<evidence type="ECO:0000313" key="6">
    <source>
        <dbReference type="EMBL" id="CAB4968112.1"/>
    </source>
</evidence>
<keyword evidence="2" id="KW-0503">Monooxygenase</keyword>
<dbReference type="InterPro" id="IPR036661">
    <property type="entry name" value="Luciferase-like_sf"/>
</dbReference>
<evidence type="ECO:0000256" key="2">
    <source>
        <dbReference type="ARBA" id="ARBA00023033"/>
    </source>
</evidence>
<dbReference type="PANTHER" id="PTHR30137">
    <property type="entry name" value="LUCIFERASE-LIKE MONOOXYGENASE"/>
    <property type="match status" value="1"/>
</dbReference>
<evidence type="ECO:0000313" key="4">
    <source>
        <dbReference type="EMBL" id="CAB4715791.1"/>
    </source>
</evidence>
<dbReference type="GO" id="GO:0004497">
    <property type="term" value="F:monooxygenase activity"/>
    <property type="evidence" value="ECO:0007669"/>
    <property type="project" value="UniProtKB-KW"/>
</dbReference>
<evidence type="ECO:0000256" key="1">
    <source>
        <dbReference type="ARBA" id="ARBA00023002"/>
    </source>
</evidence>
<dbReference type="InterPro" id="IPR011251">
    <property type="entry name" value="Luciferase-like_dom"/>
</dbReference>
<protein>
    <submittedName>
        <fullName evidence="4">Unannotated protein</fullName>
    </submittedName>
</protein>
<dbReference type="AlphaFoldDB" id="A0A6J6QVA3"/>
<gene>
    <name evidence="4" type="ORF">UFOPK2683_00265</name>
    <name evidence="5" type="ORF">UFOPK3605_00048</name>
    <name evidence="6" type="ORF">UFOPK3897_00052</name>
    <name evidence="7" type="ORF">UFOPK4121_00107</name>
</gene>
<keyword evidence="1" id="KW-0560">Oxidoreductase</keyword>
<feature type="domain" description="Luciferase-like" evidence="3">
    <location>
        <begin position="23"/>
        <end position="329"/>
    </location>
</feature>
<accession>A0A6J6QVA3</accession>
<dbReference type="EMBL" id="CAEZYK010000008">
    <property type="protein sequence ID" value="CAB4715791.1"/>
    <property type="molecule type" value="Genomic_DNA"/>
</dbReference>
<evidence type="ECO:0000313" key="5">
    <source>
        <dbReference type="EMBL" id="CAB4893441.1"/>
    </source>
</evidence>
<dbReference type="GO" id="GO:0005829">
    <property type="term" value="C:cytosol"/>
    <property type="evidence" value="ECO:0007669"/>
    <property type="project" value="TreeGrafter"/>
</dbReference>
<dbReference type="PANTHER" id="PTHR30137:SF8">
    <property type="entry name" value="BLR5498 PROTEIN"/>
    <property type="match status" value="1"/>
</dbReference>
<organism evidence="4">
    <name type="scientific">freshwater metagenome</name>
    <dbReference type="NCBI Taxonomy" id="449393"/>
    <lineage>
        <taxon>unclassified sequences</taxon>
        <taxon>metagenomes</taxon>
        <taxon>ecological metagenomes</taxon>
    </lineage>
</organism>
<reference evidence="4" key="1">
    <citation type="submission" date="2020-05" db="EMBL/GenBank/DDBJ databases">
        <authorList>
            <person name="Chiriac C."/>
            <person name="Salcher M."/>
            <person name="Ghai R."/>
            <person name="Kavagutti S V."/>
        </authorList>
    </citation>
    <scope>NUCLEOTIDE SEQUENCE</scope>
</reference>
<evidence type="ECO:0000259" key="3">
    <source>
        <dbReference type="Pfam" id="PF00296"/>
    </source>
</evidence>
<sequence>MEFSLFNSLYTPHQAYESVDDQWSVEAQRLKNEIAWTIAGDRSGFKYTWATEHHFLTEYSHLSSSEAFLGYLAGVTDRIHLGSGIFNITPPVSHPAKVAEKVAMLDHLSNGRFEFGMGRGSSTTEQRGFGITNPDDTKKMFDEVVPEFKKMWATNDYSFDGEYFSMPPRNVLPKPYSDPHPPMWVAAGNPGTFEKAARMGLGVLCFTTGSPETLKPLIEIYKKNIEHAEPVGDYINDNIMVTSQMLCLEDGQKARDIACNMTSGYQNTLVFHYLDTFPSPEGLPKWPFVIPDPTPKTIEASIEAKLVMVGAPDEVSKSVKAYEDAGADQVCFGMLSSTMPIDIAIEAVETFGKHVITEFDKDPVHRTTRQREAYVAQRGPIEHRSLGRVADKLPVL</sequence>
<dbReference type="EMBL" id="CAFBOF010000001">
    <property type="protein sequence ID" value="CAB4968112.1"/>
    <property type="molecule type" value="Genomic_DNA"/>
</dbReference>
<dbReference type="Pfam" id="PF00296">
    <property type="entry name" value="Bac_luciferase"/>
    <property type="match status" value="1"/>
</dbReference>
<dbReference type="Gene3D" id="3.20.20.30">
    <property type="entry name" value="Luciferase-like domain"/>
    <property type="match status" value="1"/>
</dbReference>
<dbReference type="InterPro" id="IPR050766">
    <property type="entry name" value="Bact_Lucif_Oxidored"/>
</dbReference>
<dbReference type="EMBL" id="CAFBMM010000001">
    <property type="protein sequence ID" value="CAB4893441.1"/>
    <property type="molecule type" value="Genomic_DNA"/>
</dbReference>
<evidence type="ECO:0000313" key="7">
    <source>
        <dbReference type="EMBL" id="CAB5012037.1"/>
    </source>
</evidence>
<proteinExistence type="predicted"/>
<dbReference type="GO" id="GO:0016705">
    <property type="term" value="F:oxidoreductase activity, acting on paired donors, with incorporation or reduction of molecular oxygen"/>
    <property type="evidence" value="ECO:0007669"/>
    <property type="project" value="InterPro"/>
</dbReference>